<dbReference type="Proteomes" id="UP000013026">
    <property type="component" value="Chromosome"/>
</dbReference>
<dbReference type="EMBL" id="CP001743">
    <property type="protein sequence ID" value="ADD28892.1"/>
    <property type="molecule type" value="Genomic_DNA"/>
</dbReference>
<organism evidence="2 4">
    <name type="scientific">Meiothermus ruber (strain ATCC 35948 / DSM 1279 / VKM B-1258 / 21)</name>
    <name type="common">Thermus ruber</name>
    <dbReference type="NCBI Taxonomy" id="504728"/>
    <lineage>
        <taxon>Bacteria</taxon>
        <taxon>Thermotogati</taxon>
        <taxon>Deinococcota</taxon>
        <taxon>Deinococci</taxon>
        <taxon>Thermales</taxon>
        <taxon>Thermaceae</taxon>
        <taxon>Meiothermus</taxon>
    </lineage>
</organism>
<sequence length="157" mass="16986">MLATALAGCIPIGTNPSDALLISDLRYESNFRDTSGRSYICDNQPTTLTYSFRYNDFARIAYWDSRLVGEATGQATHTLRMNRESGGYTNQNNRITVNWVLSPGTAPLSVAPQGIVVTPVPQPRPIGATRLELTVVATNGSSARLVFPGIPVIDNCP</sequence>
<evidence type="ECO:0000313" key="4">
    <source>
        <dbReference type="Proteomes" id="UP000013026"/>
    </source>
</evidence>
<dbReference type="AlphaFoldDB" id="D3PTV9"/>
<reference evidence="2" key="2">
    <citation type="submission" date="2013-04" db="EMBL/GenBank/DDBJ databases">
        <title>Non-Hybrid, Finished Microbial Genome Assemblies from Long-Read SMRT Sequencing Data.</title>
        <authorList>
            <person name="Klammer A."/>
            <person name="Drake J."/>
            <person name="Heiner C."/>
            <person name="Clum A."/>
            <person name="Copeland A."/>
            <person name="Huddleston J."/>
            <person name="Eichler E."/>
            <person name="Turner S.W."/>
        </authorList>
    </citation>
    <scope>NUCLEOTIDE SEQUENCE</scope>
    <source>
        <strain evidence="2">DSM 1279</strain>
    </source>
</reference>
<gene>
    <name evidence="1" type="ordered locus">Mrub_2138</name>
    <name evidence="2" type="ORF">K649_11845</name>
</gene>
<dbReference type="KEGG" id="mre:K649_11845"/>
<proteinExistence type="predicted"/>
<dbReference type="KEGG" id="mrb:Mrub_2138"/>
<name>D3PTV9_MEIRD</name>
<dbReference type="Proteomes" id="UP000006655">
    <property type="component" value="Chromosome"/>
</dbReference>
<dbReference type="EMBL" id="CP005385">
    <property type="protein sequence ID" value="AGK05659.1"/>
    <property type="molecule type" value="Genomic_DNA"/>
</dbReference>
<dbReference type="STRING" id="504728.K649_11845"/>
<dbReference type="eggNOG" id="ENOG50349FF">
    <property type="taxonomic scope" value="Bacteria"/>
</dbReference>
<reference evidence="1 3" key="1">
    <citation type="journal article" date="2010" name="Stand. Genomic Sci.">
        <title>Complete genome sequence of Meiothermus ruber type strain (21).</title>
        <authorList>
            <person name="Tindall B.J."/>
            <person name="Sikorski J."/>
            <person name="Lucas S."/>
            <person name="Goltsman E."/>
            <person name="Copeland A."/>
            <person name="Glavina Del Rio T."/>
            <person name="Nolan M."/>
            <person name="Tice H."/>
            <person name="Cheng J.F."/>
            <person name="Han C."/>
            <person name="Pitluck S."/>
            <person name="Liolios K."/>
            <person name="Ivanova N."/>
            <person name="Mavromatis K."/>
            <person name="Ovchinnikova G."/>
            <person name="Pati A."/>
            <person name="Fahnrich R."/>
            <person name="Goodwin L."/>
            <person name="Chen A."/>
            <person name="Palaniappan K."/>
            <person name="Land M."/>
            <person name="Hauser L."/>
            <person name="Chang Y.J."/>
            <person name="Jeffries C.D."/>
            <person name="Rohde M."/>
            <person name="Goker M."/>
            <person name="Woyke T."/>
            <person name="Bristow J."/>
            <person name="Eisen J.A."/>
            <person name="Markowitz V."/>
            <person name="Hugenholtz P."/>
            <person name="Kyrpides N.C."/>
            <person name="Klenk H.P."/>
            <person name="Lapidus A."/>
        </authorList>
    </citation>
    <scope>NUCLEOTIDE SEQUENCE [LARGE SCALE GENOMIC DNA]</scope>
    <source>
        <strain evidence="3">ATCC 35948 / DSM 1279 / VKM B-1258 / 21</strain>
        <strain evidence="1">DSM 1279</strain>
    </source>
</reference>
<dbReference type="OrthoDB" id="26650at2"/>
<keyword evidence="3" id="KW-1185">Reference proteome</keyword>
<dbReference type="PATRIC" id="fig|504728.9.peg.2439"/>
<evidence type="ECO:0000313" key="1">
    <source>
        <dbReference type="EMBL" id="ADD28892.1"/>
    </source>
</evidence>
<protein>
    <submittedName>
        <fullName evidence="2">Uncharacterized protein</fullName>
    </submittedName>
</protein>
<reference evidence="2 4" key="3">
    <citation type="submission" date="2013-04" db="EMBL/GenBank/DDBJ databases">
        <authorList>
            <person name="Chin J."/>
            <person name="Alexander D.H."/>
            <person name="Marks P."/>
            <person name="Korlach J."/>
            <person name="Clum A."/>
            <person name="Copeland A."/>
        </authorList>
    </citation>
    <scope>NUCLEOTIDE SEQUENCE [LARGE SCALE GENOMIC DNA]</scope>
    <source>
        <strain evidence="4">ATCC 35948 / DSM 1279 / VKM B-1258 / 21</strain>
        <strain evidence="2">DSM 1279</strain>
    </source>
</reference>
<evidence type="ECO:0000313" key="3">
    <source>
        <dbReference type="Proteomes" id="UP000006655"/>
    </source>
</evidence>
<accession>D3PTV9</accession>
<evidence type="ECO:0000313" key="2">
    <source>
        <dbReference type="EMBL" id="AGK05659.1"/>
    </source>
</evidence>